<evidence type="ECO:0008006" key="5">
    <source>
        <dbReference type="Google" id="ProtNLM"/>
    </source>
</evidence>
<gene>
    <name evidence="3" type="ORF">GCM10009830_37430</name>
</gene>
<evidence type="ECO:0000313" key="4">
    <source>
        <dbReference type="Proteomes" id="UP001499851"/>
    </source>
</evidence>
<proteinExistence type="predicted"/>
<accession>A0ABN2HEA1</accession>
<feature type="compositionally biased region" description="Low complexity" evidence="1">
    <location>
        <begin position="29"/>
        <end position="56"/>
    </location>
</feature>
<name>A0ABN2HEA1_9ACTN</name>
<sequence>MASEEVKSGVEARTGGDPVERAADGGDSGAVDAGATGAAAGGDRSAAEANVEAAKSARPKHRRMRDMALSMAVLLVPLGLFYWAWSWLAEDRQVSVVDTGENYATAASLGLPAIEPELSEDWKPISTHLAADGSTTTLRTGWYSPDGNGLQMSETSGPATEVDADLTGAGTPVEAGGIEWASYELDSGEAWVAEVDGATVVLSAEPDGIADLDDLAEGVAAAAS</sequence>
<keyword evidence="2" id="KW-0812">Transmembrane</keyword>
<organism evidence="3 4">
    <name type="scientific">Glycomyces endophyticus</name>
    <dbReference type="NCBI Taxonomy" id="480996"/>
    <lineage>
        <taxon>Bacteria</taxon>
        <taxon>Bacillati</taxon>
        <taxon>Actinomycetota</taxon>
        <taxon>Actinomycetes</taxon>
        <taxon>Glycomycetales</taxon>
        <taxon>Glycomycetaceae</taxon>
        <taxon>Glycomyces</taxon>
    </lineage>
</organism>
<comment type="caution">
    <text evidence="3">The sequence shown here is derived from an EMBL/GenBank/DDBJ whole genome shotgun (WGS) entry which is preliminary data.</text>
</comment>
<keyword evidence="2" id="KW-1133">Transmembrane helix</keyword>
<feature type="compositionally biased region" description="Basic and acidic residues" evidence="1">
    <location>
        <begin position="1"/>
        <end position="10"/>
    </location>
</feature>
<dbReference type="EMBL" id="BAAAQF010000017">
    <property type="protein sequence ID" value="GAA1686470.1"/>
    <property type="molecule type" value="Genomic_DNA"/>
</dbReference>
<keyword evidence="4" id="KW-1185">Reference proteome</keyword>
<feature type="transmembrane region" description="Helical" evidence="2">
    <location>
        <begin position="67"/>
        <end position="85"/>
    </location>
</feature>
<keyword evidence="2" id="KW-0472">Membrane</keyword>
<evidence type="ECO:0000313" key="3">
    <source>
        <dbReference type="EMBL" id="GAA1686470.1"/>
    </source>
</evidence>
<protein>
    <recommendedName>
        <fullName evidence="5">DUF4245 domain-containing protein</fullName>
    </recommendedName>
</protein>
<dbReference type="InterPro" id="IPR025339">
    <property type="entry name" value="DUF4245"/>
</dbReference>
<dbReference type="RefSeq" id="WP_344489422.1">
    <property type="nucleotide sequence ID" value="NZ_BAAAQF010000017.1"/>
</dbReference>
<feature type="region of interest" description="Disordered" evidence="1">
    <location>
        <begin position="1"/>
        <end position="62"/>
    </location>
</feature>
<dbReference type="Proteomes" id="UP001499851">
    <property type="component" value="Unassembled WGS sequence"/>
</dbReference>
<evidence type="ECO:0000256" key="2">
    <source>
        <dbReference type="SAM" id="Phobius"/>
    </source>
</evidence>
<reference evidence="3 4" key="1">
    <citation type="journal article" date="2019" name="Int. J. Syst. Evol. Microbiol.">
        <title>The Global Catalogue of Microorganisms (GCM) 10K type strain sequencing project: providing services to taxonomists for standard genome sequencing and annotation.</title>
        <authorList>
            <consortium name="The Broad Institute Genomics Platform"/>
            <consortium name="The Broad Institute Genome Sequencing Center for Infectious Disease"/>
            <person name="Wu L."/>
            <person name="Ma J."/>
        </authorList>
    </citation>
    <scope>NUCLEOTIDE SEQUENCE [LARGE SCALE GENOMIC DNA]</scope>
    <source>
        <strain evidence="3 4">JCM 16001</strain>
    </source>
</reference>
<dbReference type="Pfam" id="PF14030">
    <property type="entry name" value="DUF4245"/>
    <property type="match status" value="1"/>
</dbReference>
<evidence type="ECO:0000256" key="1">
    <source>
        <dbReference type="SAM" id="MobiDB-lite"/>
    </source>
</evidence>